<dbReference type="FunFam" id="3.40.50.300:FF:000218">
    <property type="entry name" value="Multidrug ABC transporter ATP-binding protein"/>
    <property type="match status" value="1"/>
</dbReference>
<evidence type="ECO:0000259" key="9">
    <source>
        <dbReference type="PROSITE" id="PS50893"/>
    </source>
</evidence>
<evidence type="ECO:0000256" key="5">
    <source>
        <dbReference type="ARBA" id="ARBA00022840"/>
    </source>
</evidence>
<feature type="transmembrane region" description="Helical" evidence="8">
    <location>
        <begin position="183"/>
        <end position="202"/>
    </location>
</feature>
<protein>
    <submittedName>
        <fullName evidence="11">ATP-binding cassette, subfamily B, multidrug efflux pump</fullName>
    </submittedName>
</protein>
<keyword evidence="3 8" id="KW-0812">Transmembrane</keyword>
<dbReference type="Gene3D" id="3.40.50.300">
    <property type="entry name" value="P-loop containing nucleotide triphosphate hydrolases"/>
    <property type="match status" value="1"/>
</dbReference>
<organism evidence="11 12">
    <name type="scientific">Nitrosospira briensis</name>
    <dbReference type="NCBI Taxonomy" id="35799"/>
    <lineage>
        <taxon>Bacteria</taxon>
        <taxon>Pseudomonadati</taxon>
        <taxon>Pseudomonadota</taxon>
        <taxon>Betaproteobacteria</taxon>
        <taxon>Nitrosomonadales</taxon>
        <taxon>Nitrosomonadaceae</taxon>
        <taxon>Nitrosospira</taxon>
    </lineage>
</organism>
<feature type="transmembrane region" description="Helical" evidence="8">
    <location>
        <begin position="79"/>
        <end position="99"/>
    </location>
</feature>
<evidence type="ECO:0000256" key="1">
    <source>
        <dbReference type="ARBA" id="ARBA00004651"/>
    </source>
</evidence>
<dbReference type="GO" id="GO:0005524">
    <property type="term" value="F:ATP binding"/>
    <property type="evidence" value="ECO:0007669"/>
    <property type="project" value="UniProtKB-KW"/>
</dbReference>
<evidence type="ECO:0000256" key="4">
    <source>
        <dbReference type="ARBA" id="ARBA00022741"/>
    </source>
</evidence>
<evidence type="ECO:0000256" key="2">
    <source>
        <dbReference type="ARBA" id="ARBA00022475"/>
    </source>
</evidence>
<feature type="transmembrane region" description="Helical" evidence="8">
    <location>
        <begin position="155"/>
        <end position="177"/>
    </location>
</feature>
<keyword evidence="6 8" id="KW-1133">Transmembrane helix</keyword>
<proteinExistence type="predicted"/>
<evidence type="ECO:0000256" key="8">
    <source>
        <dbReference type="SAM" id="Phobius"/>
    </source>
</evidence>
<dbReference type="Gene3D" id="1.20.1560.10">
    <property type="entry name" value="ABC transporter type 1, transmembrane domain"/>
    <property type="match status" value="1"/>
</dbReference>
<feature type="domain" description="ABC transporter" evidence="9">
    <location>
        <begin position="362"/>
        <end position="603"/>
    </location>
</feature>
<accession>A0A1I4YKN0</accession>
<dbReference type="SMART" id="SM00382">
    <property type="entry name" value="AAA"/>
    <property type="match status" value="1"/>
</dbReference>
<feature type="transmembrane region" description="Helical" evidence="8">
    <location>
        <begin position="297"/>
        <end position="319"/>
    </location>
</feature>
<comment type="subcellular location">
    <subcellularLocation>
        <location evidence="1">Cell membrane</location>
        <topology evidence="1">Multi-pass membrane protein</topology>
    </subcellularLocation>
</comment>
<dbReference type="GO" id="GO:0005886">
    <property type="term" value="C:plasma membrane"/>
    <property type="evidence" value="ECO:0007669"/>
    <property type="project" value="UniProtKB-SubCell"/>
</dbReference>
<dbReference type="InterPro" id="IPR003593">
    <property type="entry name" value="AAA+_ATPase"/>
</dbReference>
<dbReference type="PROSITE" id="PS00211">
    <property type="entry name" value="ABC_TRANSPORTER_1"/>
    <property type="match status" value="1"/>
</dbReference>
<dbReference type="Proteomes" id="UP000183107">
    <property type="component" value="Unassembled WGS sequence"/>
</dbReference>
<dbReference type="InterPro" id="IPR011527">
    <property type="entry name" value="ABC1_TM_dom"/>
</dbReference>
<dbReference type="Pfam" id="PF00005">
    <property type="entry name" value="ABC_tran"/>
    <property type="match status" value="1"/>
</dbReference>
<dbReference type="InterPro" id="IPR027417">
    <property type="entry name" value="P-loop_NTPase"/>
</dbReference>
<dbReference type="SUPFAM" id="SSF90123">
    <property type="entry name" value="ABC transporter transmembrane region"/>
    <property type="match status" value="1"/>
</dbReference>
<dbReference type="InterPro" id="IPR017871">
    <property type="entry name" value="ABC_transporter-like_CS"/>
</dbReference>
<sequence length="658" mass="72134">MFAFFEQCVRPTVVPKKSPPPGLTAFYWHFISQTKGLYGALFATGLAVALIDTLIPVFIGRLVEVMEATARVAALQDAAPMLTGMALLVLVARPLAVLIDSLVRHNAVVPGVTSMIRWQSHWHVVRQSWSLFQNDFAGRIANRVMHMGDAVRECVVSSIHAIWYIAVFGVSSLWLMSEADWRLAVPTGLWFIGYIFFLRYFVPRMRDLAKSSSEQRSAVMGRVVDSYTNILTVKLFSRASDEDAYVREAIDTHTTAIAAHMRMITKFTTTLSLLNALLLAGTTAIGIMLWSQGTLDAGAVAMAVPLAWTIANAAGWVSWELIRAFENMGVVQEGMQTVAVTNTSADKPAAQTLDPGEVRGEIRFERLTFTFGRNDGRKILDNLNCVIRPGERVGLIGSSGAGKSTLINLLLRFHEIEAGSIRIDGQDIREVTQESLRRSIGVVAQDTSLLHRSIAENIAYGSPGATRAQIEAAARRAQAHEFILGQTDWQGRTGYDAQVGERGVKLSGGQRQRIAIARVVLKNAPILILDEATSALDSEVELAIQDQLIGLMEGKTVIAIAHRLSTIACLDRLLVLKDGQIVEQGTHDELLELGGQYASLWRHQSGGFLYSAGERDNQVELPQQADPYPSRQAVTARAIHTPFGKSGLSIWPQPEAEL</sequence>
<dbReference type="RefSeq" id="WP_083396603.1">
    <property type="nucleotide sequence ID" value="NZ_FOVJ01000001.1"/>
</dbReference>
<dbReference type="PANTHER" id="PTHR43394:SF1">
    <property type="entry name" value="ATP-BINDING CASSETTE SUB-FAMILY B MEMBER 10, MITOCHONDRIAL"/>
    <property type="match status" value="1"/>
</dbReference>
<evidence type="ECO:0000256" key="6">
    <source>
        <dbReference type="ARBA" id="ARBA00022989"/>
    </source>
</evidence>
<keyword evidence="4" id="KW-0547">Nucleotide-binding</keyword>
<keyword evidence="2" id="KW-1003">Cell membrane</keyword>
<evidence type="ECO:0000256" key="3">
    <source>
        <dbReference type="ARBA" id="ARBA00022692"/>
    </source>
</evidence>
<dbReference type="PROSITE" id="PS50893">
    <property type="entry name" value="ABC_TRANSPORTER_2"/>
    <property type="match status" value="1"/>
</dbReference>
<dbReference type="InterPro" id="IPR003439">
    <property type="entry name" value="ABC_transporter-like_ATP-bd"/>
</dbReference>
<evidence type="ECO:0000256" key="7">
    <source>
        <dbReference type="ARBA" id="ARBA00023136"/>
    </source>
</evidence>
<evidence type="ECO:0000313" key="11">
    <source>
        <dbReference type="EMBL" id="SFN38130.1"/>
    </source>
</evidence>
<dbReference type="OrthoDB" id="8554730at2"/>
<feature type="transmembrane region" description="Helical" evidence="8">
    <location>
        <begin position="271"/>
        <end position="291"/>
    </location>
</feature>
<keyword evidence="7 8" id="KW-0472">Membrane</keyword>
<feature type="transmembrane region" description="Helical" evidence="8">
    <location>
        <begin position="37"/>
        <end position="59"/>
    </location>
</feature>
<dbReference type="SUPFAM" id="SSF52540">
    <property type="entry name" value="P-loop containing nucleoside triphosphate hydrolases"/>
    <property type="match status" value="1"/>
</dbReference>
<keyword evidence="5 11" id="KW-0067">ATP-binding</keyword>
<dbReference type="PANTHER" id="PTHR43394">
    <property type="entry name" value="ATP-DEPENDENT PERMEASE MDL1, MITOCHONDRIAL"/>
    <property type="match status" value="1"/>
</dbReference>
<reference evidence="12" key="1">
    <citation type="submission" date="2016-10" db="EMBL/GenBank/DDBJ databases">
        <authorList>
            <person name="Varghese N."/>
        </authorList>
    </citation>
    <scope>NUCLEOTIDE SEQUENCE [LARGE SCALE GENOMIC DNA]</scope>
    <source>
        <strain evidence="12">Nsp8</strain>
    </source>
</reference>
<evidence type="ECO:0000259" key="10">
    <source>
        <dbReference type="PROSITE" id="PS50929"/>
    </source>
</evidence>
<gene>
    <name evidence="11" type="ORF">SAMN05216386_0729</name>
</gene>
<evidence type="ECO:0000313" key="12">
    <source>
        <dbReference type="Proteomes" id="UP000183107"/>
    </source>
</evidence>
<name>A0A1I4YKN0_9PROT</name>
<dbReference type="PROSITE" id="PS50929">
    <property type="entry name" value="ABC_TM1F"/>
    <property type="match status" value="1"/>
</dbReference>
<dbReference type="EMBL" id="FOVJ01000001">
    <property type="protein sequence ID" value="SFN38130.1"/>
    <property type="molecule type" value="Genomic_DNA"/>
</dbReference>
<keyword evidence="12" id="KW-1185">Reference proteome</keyword>
<dbReference type="AlphaFoldDB" id="A0A1I4YKN0"/>
<dbReference type="GO" id="GO:0015421">
    <property type="term" value="F:ABC-type oligopeptide transporter activity"/>
    <property type="evidence" value="ECO:0007669"/>
    <property type="project" value="TreeGrafter"/>
</dbReference>
<dbReference type="InterPro" id="IPR039421">
    <property type="entry name" value="Type_1_exporter"/>
</dbReference>
<dbReference type="InterPro" id="IPR036640">
    <property type="entry name" value="ABC1_TM_sf"/>
</dbReference>
<feature type="domain" description="ABC transmembrane type-1" evidence="10">
    <location>
        <begin position="40"/>
        <end position="319"/>
    </location>
</feature>
<dbReference type="GO" id="GO:0016887">
    <property type="term" value="F:ATP hydrolysis activity"/>
    <property type="evidence" value="ECO:0007669"/>
    <property type="project" value="InterPro"/>
</dbReference>
<dbReference type="Pfam" id="PF00664">
    <property type="entry name" value="ABC_membrane"/>
    <property type="match status" value="1"/>
</dbReference>